<dbReference type="PANTHER" id="PTHR18929">
    <property type="entry name" value="PROTEIN DISULFIDE ISOMERASE"/>
    <property type="match status" value="1"/>
</dbReference>
<dbReference type="CDD" id="cd02961">
    <property type="entry name" value="PDI_a_family"/>
    <property type="match status" value="1"/>
</dbReference>
<evidence type="ECO:0000313" key="19">
    <source>
        <dbReference type="Proteomes" id="UP000663829"/>
    </source>
</evidence>
<dbReference type="EMBL" id="CAJNOQ010000152">
    <property type="protein sequence ID" value="CAF0764827.1"/>
    <property type="molecule type" value="Genomic_DNA"/>
</dbReference>
<evidence type="ECO:0000313" key="17">
    <source>
        <dbReference type="EMBL" id="CAF3546067.1"/>
    </source>
</evidence>
<keyword evidence="6" id="KW-0677">Repeat</keyword>
<gene>
    <name evidence="15" type="ORF">GPM918_LOCUS1590</name>
    <name evidence="16" type="ORF">OVA965_LOCUS22580</name>
    <name evidence="17" type="ORF">SRO942_LOCUS1590</name>
    <name evidence="18" type="ORF">TMI583_LOCUS23292</name>
</gene>
<dbReference type="Proteomes" id="UP000681722">
    <property type="component" value="Unassembled WGS sequence"/>
</dbReference>
<keyword evidence="7" id="KW-0256">Endoplasmic reticulum</keyword>
<dbReference type="AlphaFoldDB" id="A0A813QB52"/>
<dbReference type="GO" id="GO:0034976">
    <property type="term" value="P:response to endoplasmic reticulum stress"/>
    <property type="evidence" value="ECO:0007669"/>
    <property type="project" value="TreeGrafter"/>
</dbReference>
<feature type="non-terminal residue" evidence="15">
    <location>
        <position position="1"/>
    </location>
</feature>
<dbReference type="EMBL" id="CAJOBA010034311">
    <property type="protein sequence ID" value="CAF3982493.1"/>
    <property type="molecule type" value="Genomic_DNA"/>
</dbReference>
<comment type="subcellular location">
    <subcellularLocation>
        <location evidence="2">Endoplasmic reticulum lumen</location>
    </subcellularLocation>
</comment>
<feature type="region of interest" description="Disordered" evidence="13">
    <location>
        <begin position="418"/>
        <end position="450"/>
    </location>
</feature>
<dbReference type="Proteomes" id="UP000677228">
    <property type="component" value="Unassembled WGS sequence"/>
</dbReference>
<keyword evidence="8" id="KW-1015">Disulfide bond</keyword>
<dbReference type="EMBL" id="CAJNOK010012789">
    <property type="protein sequence ID" value="CAF1171173.1"/>
    <property type="molecule type" value="Genomic_DNA"/>
</dbReference>
<comment type="similarity">
    <text evidence="3 11">Belongs to the protein disulfide isomerase family.</text>
</comment>
<dbReference type="PROSITE" id="PS00194">
    <property type="entry name" value="THIOREDOXIN_1"/>
    <property type="match status" value="1"/>
</dbReference>
<dbReference type="CDD" id="cd02981">
    <property type="entry name" value="PDI_b_family"/>
    <property type="match status" value="1"/>
</dbReference>
<protein>
    <recommendedName>
        <fullName evidence="4 12">Protein disulfide-isomerase</fullName>
        <ecNumber evidence="4 12">5.3.4.1</ecNumber>
    </recommendedName>
</protein>
<feature type="domain" description="Thioredoxin" evidence="14">
    <location>
        <begin position="290"/>
        <end position="418"/>
    </location>
</feature>
<reference evidence="15" key="1">
    <citation type="submission" date="2021-02" db="EMBL/GenBank/DDBJ databases">
        <authorList>
            <person name="Nowell W R."/>
        </authorList>
    </citation>
    <scope>NUCLEOTIDE SEQUENCE</scope>
</reference>
<dbReference type="OrthoDB" id="72053at2759"/>
<dbReference type="Gene3D" id="3.40.30.10">
    <property type="entry name" value="Glutaredoxin"/>
    <property type="match status" value="4"/>
</dbReference>
<dbReference type="Proteomes" id="UP000663829">
    <property type="component" value="Unassembled WGS sequence"/>
</dbReference>
<evidence type="ECO:0000256" key="4">
    <source>
        <dbReference type="ARBA" id="ARBA00012723"/>
    </source>
</evidence>
<keyword evidence="19" id="KW-1185">Reference proteome</keyword>
<evidence type="ECO:0000259" key="14">
    <source>
        <dbReference type="PROSITE" id="PS51352"/>
    </source>
</evidence>
<dbReference type="NCBIfam" id="TIGR01130">
    <property type="entry name" value="ER_PDI_fam"/>
    <property type="match status" value="1"/>
</dbReference>
<evidence type="ECO:0000256" key="5">
    <source>
        <dbReference type="ARBA" id="ARBA00022729"/>
    </source>
</evidence>
<evidence type="ECO:0000256" key="9">
    <source>
        <dbReference type="ARBA" id="ARBA00023235"/>
    </source>
</evidence>
<feature type="compositionally biased region" description="Basic and acidic residues" evidence="13">
    <location>
        <begin position="439"/>
        <end position="450"/>
    </location>
</feature>
<evidence type="ECO:0000256" key="7">
    <source>
        <dbReference type="ARBA" id="ARBA00022824"/>
    </source>
</evidence>
<accession>A0A813QB52</accession>
<dbReference type="InterPro" id="IPR036249">
    <property type="entry name" value="Thioredoxin-like_sf"/>
</dbReference>
<evidence type="ECO:0000313" key="16">
    <source>
        <dbReference type="EMBL" id="CAF1171173.1"/>
    </source>
</evidence>
<dbReference type="GO" id="GO:0005788">
    <property type="term" value="C:endoplasmic reticulum lumen"/>
    <property type="evidence" value="ECO:0007669"/>
    <property type="project" value="UniProtKB-SubCell"/>
</dbReference>
<dbReference type="SUPFAM" id="SSF52833">
    <property type="entry name" value="Thioredoxin-like"/>
    <property type="match status" value="4"/>
</dbReference>
<dbReference type="CDD" id="cd02995">
    <property type="entry name" value="PDI_a_PDI_a'_C"/>
    <property type="match status" value="1"/>
</dbReference>
<evidence type="ECO:0000313" key="15">
    <source>
        <dbReference type="EMBL" id="CAF0764827.1"/>
    </source>
</evidence>
<dbReference type="InterPro" id="IPR013766">
    <property type="entry name" value="Thioredoxin_domain"/>
</dbReference>
<evidence type="ECO:0000256" key="8">
    <source>
        <dbReference type="ARBA" id="ARBA00023157"/>
    </source>
</evidence>
<evidence type="ECO:0000256" key="12">
    <source>
        <dbReference type="RuleBase" id="RU361130"/>
    </source>
</evidence>
<name>A0A813QB52_9BILA</name>
<evidence type="ECO:0000256" key="2">
    <source>
        <dbReference type="ARBA" id="ARBA00004319"/>
    </source>
</evidence>
<proteinExistence type="inferred from homology"/>
<evidence type="ECO:0000313" key="18">
    <source>
        <dbReference type="EMBL" id="CAF3982493.1"/>
    </source>
</evidence>
<dbReference type="Proteomes" id="UP000682733">
    <property type="component" value="Unassembled WGS sequence"/>
</dbReference>
<dbReference type="FunFam" id="3.40.30.10:FF:000030">
    <property type="entry name" value="Protein disulfide-isomerase"/>
    <property type="match status" value="1"/>
</dbReference>
<dbReference type="Pfam" id="PF00085">
    <property type="entry name" value="Thioredoxin"/>
    <property type="match status" value="2"/>
</dbReference>
<keyword evidence="9 12" id="KW-0413">Isomerase</keyword>
<keyword evidence="5" id="KW-0732">Signal</keyword>
<evidence type="ECO:0000256" key="6">
    <source>
        <dbReference type="ARBA" id="ARBA00022737"/>
    </source>
</evidence>
<dbReference type="PROSITE" id="PS51352">
    <property type="entry name" value="THIOREDOXIN_2"/>
    <property type="match status" value="2"/>
</dbReference>
<dbReference type="FunFam" id="3.40.30.10:FF:000027">
    <property type="entry name" value="protein disulfide-isomerase A2"/>
    <property type="match status" value="1"/>
</dbReference>
<dbReference type="EMBL" id="CAJOBC010000152">
    <property type="protein sequence ID" value="CAF3546067.1"/>
    <property type="molecule type" value="Genomic_DNA"/>
</dbReference>
<evidence type="ECO:0000256" key="3">
    <source>
        <dbReference type="ARBA" id="ARBA00006347"/>
    </source>
</evidence>
<evidence type="ECO:0000256" key="10">
    <source>
        <dbReference type="ARBA" id="ARBA00023284"/>
    </source>
</evidence>
<keyword evidence="10" id="KW-0676">Redox-active center</keyword>
<organism evidence="15 19">
    <name type="scientific">Didymodactylos carnosus</name>
    <dbReference type="NCBI Taxonomy" id="1234261"/>
    <lineage>
        <taxon>Eukaryota</taxon>
        <taxon>Metazoa</taxon>
        <taxon>Spiralia</taxon>
        <taxon>Gnathifera</taxon>
        <taxon>Rotifera</taxon>
        <taxon>Eurotatoria</taxon>
        <taxon>Bdelloidea</taxon>
        <taxon>Philodinida</taxon>
        <taxon>Philodinidae</taxon>
        <taxon>Didymodactylos</taxon>
    </lineage>
</organism>
<dbReference type="GO" id="GO:0006457">
    <property type="term" value="P:protein folding"/>
    <property type="evidence" value="ECO:0007669"/>
    <property type="project" value="TreeGrafter"/>
</dbReference>
<dbReference type="PANTHER" id="PTHR18929:SF240">
    <property type="entry name" value="PROTEIN DISULFIDE-ISOMERASE"/>
    <property type="match status" value="1"/>
</dbReference>
<dbReference type="GO" id="GO:0003756">
    <property type="term" value="F:protein disulfide isomerase activity"/>
    <property type="evidence" value="ECO:0007669"/>
    <property type="project" value="UniProtKB-EC"/>
</dbReference>
<comment type="catalytic activity">
    <reaction evidence="1 12">
        <text>Catalyzes the rearrangement of -S-S- bonds in proteins.</text>
        <dbReference type="EC" id="5.3.4.1"/>
    </reaction>
</comment>
<sequence length="450" mass="50206">GHCKALAGPYADAAKQLKASGSDTKLAKVDATAETELATKYGIKGYPTLKYFSDSTTIDYNGGRTADDILNWLKKKTGPAATELNTLEEFKTLKEANQVVVIGAFKETDGDSASALLQVAKTLDDIPFAFTSNNDILKHLDIKTDTVVLLKKFDEGRNDLTSDINENSIREFVQANYLPIVVEFNAESAQKIFGGDIKVHVLLFVGRKSDDFKSIHSEFKEAAKSFRGKTLFVLIDADDEENERVLEFFGLKSTNVPAVRLITLKDEMAKFKPDSDEIKTTIIEEFVQNFLDGSLKPHLLTQDIPDDWDQLPVKVLVGKNFHKIAKDQTKTVLVEFYAPWCAHCKQLAPIYDQLGEKYKDQDDVVVAKIDATVNEVEDIKIQSFPTLKLFPKDSDDVIDYHGERTLEALSKFINSNGNEGGKVTVETAEHTEDADEEIESSHDETQHEDL</sequence>
<dbReference type="NCBIfam" id="TIGR01126">
    <property type="entry name" value="pdi_dom"/>
    <property type="match status" value="1"/>
</dbReference>
<evidence type="ECO:0000256" key="11">
    <source>
        <dbReference type="RuleBase" id="RU004208"/>
    </source>
</evidence>
<dbReference type="FunFam" id="3.40.30.10:FF:000042">
    <property type="entry name" value="protein disulfide-isomerase A2"/>
    <property type="match status" value="1"/>
</dbReference>
<dbReference type="PRINTS" id="PR00421">
    <property type="entry name" value="THIOREDOXIN"/>
</dbReference>
<evidence type="ECO:0000256" key="13">
    <source>
        <dbReference type="SAM" id="MobiDB-lite"/>
    </source>
</evidence>
<dbReference type="InterPro" id="IPR017937">
    <property type="entry name" value="Thioredoxin_CS"/>
</dbReference>
<dbReference type="Pfam" id="PF13848">
    <property type="entry name" value="Thioredoxin_6"/>
    <property type="match status" value="1"/>
</dbReference>
<comment type="caution">
    <text evidence="15">The sequence shown here is derived from an EMBL/GenBank/DDBJ whole genome shotgun (WGS) entry which is preliminary data.</text>
</comment>
<feature type="domain" description="Thioredoxin" evidence="14">
    <location>
        <begin position="1"/>
        <end position="78"/>
    </location>
</feature>
<dbReference type="EC" id="5.3.4.1" evidence="4 12"/>
<evidence type="ECO:0000256" key="1">
    <source>
        <dbReference type="ARBA" id="ARBA00001182"/>
    </source>
</evidence>
<dbReference type="InterPro" id="IPR005792">
    <property type="entry name" value="Prot_disulphide_isomerase"/>
</dbReference>
<dbReference type="CDD" id="cd02982">
    <property type="entry name" value="PDI_b'_family"/>
    <property type="match status" value="1"/>
</dbReference>
<dbReference type="InterPro" id="IPR005788">
    <property type="entry name" value="PDI_thioredoxin-like_dom"/>
</dbReference>